<feature type="compositionally biased region" description="Polar residues" evidence="2">
    <location>
        <begin position="387"/>
        <end position="397"/>
    </location>
</feature>
<evidence type="ECO:0000256" key="2">
    <source>
        <dbReference type="SAM" id="MobiDB-lite"/>
    </source>
</evidence>
<dbReference type="RefSeq" id="WP_115092403.1">
    <property type="nucleotide sequence ID" value="NZ_CP068107.1"/>
</dbReference>
<organism evidence="3 4">
    <name type="scientific">Myroides odoratus</name>
    <name type="common">Flavobacterium odoratum</name>
    <dbReference type="NCBI Taxonomy" id="256"/>
    <lineage>
        <taxon>Bacteria</taxon>
        <taxon>Pseudomonadati</taxon>
        <taxon>Bacteroidota</taxon>
        <taxon>Flavobacteriia</taxon>
        <taxon>Flavobacteriales</taxon>
        <taxon>Flavobacteriaceae</taxon>
        <taxon>Myroides</taxon>
    </lineage>
</organism>
<dbReference type="EMBL" id="UGQL01000002">
    <property type="protein sequence ID" value="STZ69751.1"/>
    <property type="molecule type" value="Genomic_DNA"/>
</dbReference>
<reference evidence="3 4" key="1">
    <citation type="submission" date="2018-06" db="EMBL/GenBank/DDBJ databases">
        <authorList>
            <consortium name="Pathogen Informatics"/>
            <person name="Doyle S."/>
        </authorList>
    </citation>
    <scope>NUCLEOTIDE SEQUENCE [LARGE SCALE GENOMIC DNA]</scope>
    <source>
        <strain evidence="3 4">NCTC11179</strain>
    </source>
</reference>
<keyword evidence="1" id="KW-0175">Coiled coil</keyword>
<feature type="region of interest" description="Disordered" evidence="2">
    <location>
        <begin position="373"/>
        <end position="397"/>
    </location>
</feature>
<keyword evidence="4" id="KW-1185">Reference proteome</keyword>
<dbReference type="AlphaFoldDB" id="A0A378U419"/>
<accession>A0A378U419</accession>
<gene>
    <name evidence="3" type="ORF">NCTC11179_03268</name>
</gene>
<proteinExistence type="predicted"/>
<name>A0A378U419_MYROD</name>
<protein>
    <submittedName>
        <fullName evidence="3">Uncharacterized protein</fullName>
    </submittedName>
</protein>
<sequence>MTTKIQFKLSNDILLTVIQMVEKTDDYVVQSIKDALLVSIKEDLLAKLEDKAKNIQKQVSILDHNKKHAIVLKYHEAYTMYKLLELVYEKETFADHPHIKKIKRLLVDLENKVESFTTENNPSDIAQTATPVLAGFPRLGVNEIIIEEATILEGEINEDMQALIQEEEANPTLDPTIDINEIVVKNYSIFDLLEESQPVDTLAEETASKGIEVIAEPVIALDEIPQEEEEPTRTEEESMDVFVQATQVEEQKEQELTIEGEASLQAEEITVPLLETSTDEPVSEEAVVEENEEIVQAETIVEIETIAEIETTKEEEVPFWAQQAPPPIFDGIVTKTSICIESDEATTACTSEEETLNLFEEAALPLQPLEEKVEKEVKKEKRKPAKDNTQQGQISLF</sequence>
<evidence type="ECO:0000256" key="1">
    <source>
        <dbReference type="SAM" id="Coils"/>
    </source>
</evidence>
<feature type="coiled-coil region" evidence="1">
    <location>
        <begin position="38"/>
        <end position="65"/>
    </location>
</feature>
<dbReference type="Proteomes" id="UP000255024">
    <property type="component" value="Unassembled WGS sequence"/>
</dbReference>
<evidence type="ECO:0000313" key="4">
    <source>
        <dbReference type="Proteomes" id="UP000255024"/>
    </source>
</evidence>
<evidence type="ECO:0000313" key="3">
    <source>
        <dbReference type="EMBL" id="STZ69751.1"/>
    </source>
</evidence>